<accession>A0ABQ4FBF3</accession>
<reference evidence="1 2" key="1">
    <citation type="submission" date="2021-01" db="EMBL/GenBank/DDBJ databases">
        <title>Whole genome shotgun sequence of Microbispora amethystogenes NBRC 101907.</title>
        <authorList>
            <person name="Komaki H."/>
            <person name="Tamura T."/>
        </authorList>
    </citation>
    <scope>NUCLEOTIDE SEQUENCE [LARGE SCALE GENOMIC DNA]</scope>
    <source>
        <strain evidence="1 2">NBRC 101907</strain>
    </source>
</reference>
<dbReference type="Proteomes" id="UP000651728">
    <property type="component" value="Unassembled WGS sequence"/>
</dbReference>
<proteinExistence type="predicted"/>
<dbReference type="EMBL" id="BOOB01000015">
    <property type="protein sequence ID" value="GIH32156.1"/>
    <property type="molecule type" value="Genomic_DNA"/>
</dbReference>
<comment type="caution">
    <text evidence="1">The sequence shown here is derived from an EMBL/GenBank/DDBJ whole genome shotgun (WGS) entry which is preliminary data.</text>
</comment>
<sequence length="55" mass="6073">MISDDKEIPLSLTLAEVNLILEALGNLPYVRVFELIGRLHEQASSVLSPSPKEPE</sequence>
<evidence type="ECO:0000313" key="2">
    <source>
        <dbReference type="Proteomes" id="UP000651728"/>
    </source>
</evidence>
<keyword evidence="2" id="KW-1185">Reference proteome</keyword>
<name>A0ABQ4FBF3_9ACTN</name>
<organism evidence="1 2">
    <name type="scientific">Microbispora amethystogenes</name>
    <dbReference type="NCBI Taxonomy" id="1427754"/>
    <lineage>
        <taxon>Bacteria</taxon>
        <taxon>Bacillati</taxon>
        <taxon>Actinomycetota</taxon>
        <taxon>Actinomycetes</taxon>
        <taxon>Streptosporangiales</taxon>
        <taxon>Streptosporangiaceae</taxon>
        <taxon>Microbispora</taxon>
    </lineage>
</organism>
<protein>
    <submittedName>
        <fullName evidence="1">Uncharacterized protein</fullName>
    </submittedName>
</protein>
<dbReference type="RefSeq" id="WP_204285353.1">
    <property type="nucleotide sequence ID" value="NZ_BAABEJ010000009.1"/>
</dbReference>
<evidence type="ECO:0000313" key="1">
    <source>
        <dbReference type="EMBL" id="GIH32156.1"/>
    </source>
</evidence>
<gene>
    <name evidence="1" type="ORF">Mam01_23200</name>
</gene>